<dbReference type="AlphaFoldDB" id="A0A3M6UMM0"/>
<dbReference type="SUPFAM" id="SSF52266">
    <property type="entry name" value="SGNH hydrolase"/>
    <property type="match status" value="1"/>
</dbReference>
<evidence type="ECO:0000313" key="5">
    <source>
        <dbReference type="Proteomes" id="UP000275408"/>
    </source>
</evidence>
<feature type="non-terminal residue" evidence="4">
    <location>
        <position position="1"/>
    </location>
</feature>
<dbReference type="OrthoDB" id="671439at2759"/>
<dbReference type="Gene3D" id="3.40.50.1110">
    <property type="entry name" value="SGNH hydrolase"/>
    <property type="match status" value="1"/>
</dbReference>
<dbReference type="EMBL" id="RCHS01001186">
    <property type="protein sequence ID" value="RMX54784.1"/>
    <property type="molecule type" value="Genomic_DNA"/>
</dbReference>
<dbReference type="InterPro" id="IPR036514">
    <property type="entry name" value="SGNH_hydro_sf"/>
</dbReference>
<sequence>SLRILSVKMAVRLFPKLVLFGDSLTQQSFSEGGWGATLADYYQRKCDVLNRGFSGYTSAYNKFILPKVLQSDNNPKGSAVAAIVLLGSNDAVCNETDPRGLTVEQYATNLMDILTQFMNDGMEASQLVLLTPPAVADDKYKECCAERDVPVSLWDARVKPFAEKCVDVGKKLGVEVVDLYKLFHEQPNWESFVSDGLHFSKEGNQFVAQQVIPVLDTKLGHLPMIFPDWKDVDPKHPDKYFCNN</sequence>
<dbReference type="STRING" id="46731.A0A3M6UMM0"/>
<comment type="function">
    <text evidence="1">Probable lipase.</text>
</comment>
<dbReference type="Proteomes" id="UP000275408">
    <property type="component" value="Unassembled WGS sequence"/>
</dbReference>
<comment type="similarity">
    <text evidence="2">Belongs to the 'GDSL' lipolytic enzyme family. IAH1 subfamily.</text>
</comment>
<name>A0A3M6UMM0_POCDA</name>
<dbReference type="PANTHER" id="PTHR14209:SF19">
    <property type="entry name" value="ISOAMYL ACETATE-HYDROLYZING ESTERASE 1 HOMOLOG"/>
    <property type="match status" value="1"/>
</dbReference>
<evidence type="ECO:0000256" key="2">
    <source>
        <dbReference type="ARBA" id="ARBA00025755"/>
    </source>
</evidence>
<dbReference type="InterPro" id="IPR001087">
    <property type="entry name" value="GDSL"/>
</dbReference>
<dbReference type="CDD" id="cd01838">
    <property type="entry name" value="Isoamyl_acetate_hydrolase_like"/>
    <property type="match status" value="1"/>
</dbReference>
<keyword evidence="5" id="KW-1185">Reference proteome</keyword>
<comment type="caution">
    <text evidence="4">The sequence shown here is derived from an EMBL/GenBank/DDBJ whole genome shotgun (WGS) entry which is preliminary data.</text>
</comment>
<dbReference type="InterPro" id="IPR045136">
    <property type="entry name" value="Iah1-like"/>
</dbReference>
<organism evidence="4 5">
    <name type="scientific">Pocillopora damicornis</name>
    <name type="common">Cauliflower coral</name>
    <name type="synonym">Millepora damicornis</name>
    <dbReference type="NCBI Taxonomy" id="46731"/>
    <lineage>
        <taxon>Eukaryota</taxon>
        <taxon>Metazoa</taxon>
        <taxon>Cnidaria</taxon>
        <taxon>Anthozoa</taxon>
        <taxon>Hexacorallia</taxon>
        <taxon>Scleractinia</taxon>
        <taxon>Astrocoeniina</taxon>
        <taxon>Pocilloporidae</taxon>
        <taxon>Pocillopora</taxon>
    </lineage>
</organism>
<reference evidence="4 5" key="1">
    <citation type="journal article" date="2018" name="Sci. Rep.">
        <title>Comparative analysis of the Pocillopora damicornis genome highlights role of immune system in coral evolution.</title>
        <authorList>
            <person name="Cunning R."/>
            <person name="Bay R.A."/>
            <person name="Gillette P."/>
            <person name="Baker A.C."/>
            <person name="Traylor-Knowles N."/>
        </authorList>
    </citation>
    <scope>NUCLEOTIDE SEQUENCE [LARGE SCALE GENOMIC DNA]</scope>
    <source>
        <strain evidence="4">RSMAS</strain>
        <tissue evidence="4">Whole animal</tissue>
    </source>
</reference>
<proteinExistence type="inferred from homology"/>
<evidence type="ECO:0000256" key="3">
    <source>
        <dbReference type="ARBA" id="ARBA00026152"/>
    </source>
</evidence>
<dbReference type="GO" id="GO:0016788">
    <property type="term" value="F:hydrolase activity, acting on ester bonds"/>
    <property type="evidence" value="ECO:0007669"/>
    <property type="project" value="InterPro"/>
</dbReference>
<protein>
    <recommendedName>
        <fullName evidence="3">Isoamyl acetate-hydrolyzing esterase 1 homolog</fullName>
    </recommendedName>
</protein>
<accession>A0A3M6UMM0</accession>
<evidence type="ECO:0000313" key="4">
    <source>
        <dbReference type="EMBL" id="RMX54784.1"/>
    </source>
</evidence>
<dbReference type="Pfam" id="PF00657">
    <property type="entry name" value="Lipase_GDSL"/>
    <property type="match status" value="1"/>
</dbReference>
<dbReference type="PANTHER" id="PTHR14209">
    <property type="entry name" value="ISOAMYL ACETATE-HYDROLYZING ESTERASE 1"/>
    <property type="match status" value="1"/>
</dbReference>
<gene>
    <name evidence="4" type="ORF">pdam_00014123</name>
</gene>
<evidence type="ECO:0000256" key="1">
    <source>
        <dbReference type="ARBA" id="ARBA00024673"/>
    </source>
</evidence>